<protein>
    <submittedName>
        <fullName evidence="2">DUF1801 domain-containing protein</fullName>
    </submittedName>
</protein>
<evidence type="ECO:0000259" key="1">
    <source>
        <dbReference type="Pfam" id="PF08818"/>
    </source>
</evidence>
<dbReference type="Pfam" id="PF08818">
    <property type="entry name" value="DUF1801"/>
    <property type="match status" value="1"/>
</dbReference>
<sequence>MPKHKTIDEYIRDCPDAVQPLLETLRAFIHETLPGAGEGMKYGAPIFYNANKVPVIYLFGGRDHVNFGFLKSAELCDPDGVLKGSGKPSKHLQVFPDRPIDQSVLINFVRQCDDMKP</sequence>
<dbReference type="Proteomes" id="UP001151234">
    <property type="component" value="Unassembled WGS sequence"/>
</dbReference>
<gene>
    <name evidence="2" type="ORF">OQ273_22145</name>
</gene>
<accession>A0A9X3ZK41</accession>
<evidence type="ECO:0000313" key="2">
    <source>
        <dbReference type="EMBL" id="MDA5401290.1"/>
    </source>
</evidence>
<feature type="domain" description="YdhG-like" evidence="1">
    <location>
        <begin position="19"/>
        <end position="111"/>
    </location>
</feature>
<proteinExistence type="predicted"/>
<dbReference type="EMBL" id="JAPJZI010000002">
    <property type="protein sequence ID" value="MDA5401290.1"/>
    <property type="molecule type" value="Genomic_DNA"/>
</dbReference>
<organism evidence="2 3">
    <name type="scientific">Hoeflea prorocentri</name>
    <dbReference type="NCBI Taxonomy" id="1922333"/>
    <lineage>
        <taxon>Bacteria</taxon>
        <taxon>Pseudomonadati</taxon>
        <taxon>Pseudomonadota</taxon>
        <taxon>Alphaproteobacteria</taxon>
        <taxon>Hyphomicrobiales</taxon>
        <taxon>Rhizobiaceae</taxon>
        <taxon>Hoeflea</taxon>
    </lineage>
</organism>
<keyword evidence="3" id="KW-1185">Reference proteome</keyword>
<dbReference type="RefSeq" id="WP_267993281.1">
    <property type="nucleotide sequence ID" value="NZ_JAPJZI010000002.1"/>
</dbReference>
<evidence type="ECO:0000313" key="3">
    <source>
        <dbReference type="Proteomes" id="UP001151234"/>
    </source>
</evidence>
<dbReference type="Gene3D" id="3.90.1150.200">
    <property type="match status" value="1"/>
</dbReference>
<comment type="caution">
    <text evidence="2">The sequence shown here is derived from an EMBL/GenBank/DDBJ whole genome shotgun (WGS) entry which is preliminary data.</text>
</comment>
<name>A0A9X3ZK41_9HYPH</name>
<reference evidence="2" key="1">
    <citation type="submission" date="2022-11" db="EMBL/GenBank/DDBJ databases">
        <title>Draft genome sequence of Hoeflea poritis E7-10 and Hoeflea prorocentri PM5-8, separated from scleractinian coral Porites lutea and marine dinoflagellate.</title>
        <authorList>
            <person name="Zhang G."/>
            <person name="Wei Q."/>
            <person name="Cai L."/>
        </authorList>
    </citation>
    <scope>NUCLEOTIDE SEQUENCE</scope>
    <source>
        <strain evidence="2">PM5-8</strain>
    </source>
</reference>
<dbReference type="InterPro" id="IPR014922">
    <property type="entry name" value="YdhG-like"/>
</dbReference>
<dbReference type="SUPFAM" id="SSF159888">
    <property type="entry name" value="YdhG-like"/>
    <property type="match status" value="1"/>
</dbReference>
<dbReference type="AlphaFoldDB" id="A0A9X3ZK41"/>